<organism evidence="1 2">
    <name type="scientific">Listeria booriae</name>
    <dbReference type="NCBI Taxonomy" id="1552123"/>
    <lineage>
        <taxon>Bacteria</taxon>
        <taxon>Bacillati</taxon>
        <taxon>Bacillota</taxon>
        <taxon>Bacilli</taxon>
        <taxon>Bacillales</taxon>
        <taxon>Listeriaceae</taxon>
        <taxon>Listeria</taxon>
    </lineage>
</organism>
<comment type="caution">
    <text evidence="1">The sequence shown here is derived from an EMBL/GenBank/DDBJ whole genome shotgun (WGS) entry which is preliminary data.</text>
</comment>
<protein>
    <submittedName>
        <fullName evidence="1">Uncharacterized protein</fullName>
    </submittedName>
</protein>
<accession>A0A7X0XBZ9</accession>
<sequence>MKQGIHIDNMRYVEDFESGSGGYDTLDFAMCDGKVFITSHSSNDDTEHGFNLDFNDWKLIRDGIDNYFKEQLKDNFVKSIF</sequence>
<reference evidence="1 2" key="1">
    <citation type="submission" date="2020-03" db="EMBL/GenBank/DDBJ databases">
        <title>Soil Listeria distribution.</title>
        <authorList>
            <person name="Liao J."/>
            <person name="Wiedmann M."/>
        </authorList>
    </citation>
    <scope>NUCLEOTIDE SEQUENCE [LARGE SCALE GENOMIC DNA]</scope>
    <source>
        <strain evidence="1 2">FSL L7-1547</strain>
    </source>
</reference>
<evidence type="ECO:0000313" key="2">
    <source>
        <dbReference type="Proteomes" id="UP000533953"/>
    </source>
</evidence>
<dbReference type="AlphaFoldDB" id="A0A7X0XBZ9"/>
<proteinExistence type="predicted"/>
<gene>
    <name evidence="1" type="ORF">HCI99_06210</name>
</gene>
<dbReference type="RefSeq" id="WP_185417174.1">
    <property type="nucleotide sequence ID" value="NZ_JAASTX010000006.1"/>
</dbReference>
<name>A0A7X0XBZ9_9LIST</name>
<dbReference type="EMBL" id="JAASTX010000006">
    <property type="protein sequence ID" value="MBC1491415.1"/>
    <property type="molecule type" value="Genomic_DNA"/>
</dbReference>
<dbReference type="Proteomes" id="UP000533953">
    <property type="component" value="Unassembled WGS sequence"/>
</dbReference>
<evidence type="ECO:0000313" key="1">
    <source>
        <dbReference type="EMBL" id="MBC1491415.1"/>
    </source>
</evidence>